<comment type="caution">
    <text evidence="1">The sequence shown here is derived from an EMBL/GenBank/DDBJ whole genome shotgun (WGS) entry which is preliminary data.</text>
</comment>
<proteinExistence type="predicted"/>
<sequence>HYYGVPEDIAAVPTIMADEAARAYNNKFFKYSATPELMLVFEVDAAAIPTLYGDQPIKVEIDPKTKRDVEEHFRRNLSAATFEPAIFHLPPGVKMRVEKLTSDTKDATFTEFRKNNKAEIREAHRTPGVIIGGADTTYATASIEKAIYLEQVIAPEQERYEQLLMSLFWPELVMIGNKKVAASLDAEGDITINPDIEVAPEDGIGVNPAIWRLDFKEMSVADKNVDAQVHNIYA</sequence>
<dbReference type="EMBL" id="BARS01051865">
    <property type="protein sequence ID" value="GAG49419.1"/>
    <property type="molecule type" value="Genomic_DNA"/>
</dbReference>
<name>X0Y0S4_9ZZZZ</name>
<evidence type="ECO:0000313" key="1">
    <source>
        <dbReference type="EMBL" id="GAG49419.1"/>
    </source>
</evidence>
<accession>X0Y0S4</accession>
<evidence type="ECO:0008006" key="2">
    <source>
        <dbReference type="Google" id="ProtNLM"/>
    </source>
</evidence>
<dbReference type="Pfam" id="PF04860">
    <property type="entry name" value="Phage_portal"/>
    <property type="match status" value="1"/>
</dbReference>
<feature type="non-terminal residue" evidence="1">
    <location>
        <position position="234"/>
    </location>
</feature>
<reference evidence="1" key="1">
    <citation type="journal article" date="2014" name="Front. Microbiol.">
        <title>High frequency of phylogenetically diverse reductive dehalogenase-homologous genes in deep subseafloor sedimentary metagenomes.</title>
        <authorList>
            <person name="Kawai M."/>
            <person name="Futagami T."/>
            <person name="Toyoda A."/>
            <person name="Takaki Y."/>
            <person name="Nishi S."/>
            <person name="Hori S."/>
            <person name="Arai W."/>
            <person name="Tsubouchi T."/>
            <person name="Morono Y."/>
            <person name="Uchiyama I."/>
            <person name="Ito T."/>
            <person name="Fujiyama A."/>
            <person name="Inagaki F."/>
            <person name="Takami H."/>
        </authorList>
    </citation>
    <scope>NUCLEOTIDE SEQUENCE</scope>
    <source>
        <strain evidence="1">Expedition CK06-06</strain>
    </source>
</reference>
<organism evidence="1">
    <name type="scientific">marine sediment metagenome</name>
    <dbReference type="NCBI Taxonomy" id="412755"/>
    <lineage>
        <taxon>unclassified sequences</taxon>
        <taxon>metagenomes</taxon>
        <taxon>ecological metagenomes</taxon>
    </lineage>
</organism>
<dbReference type="AlphaFoldDB" id="X0Y0S4"/>
<dbReference type="InterPro" id="IPR006944">
    <property type="entry name" value="Phage/GTA_portal"/>
</dbReference>
<protein>
    <recommendedName>
        <fullName evidence="2">Phage portal protein</fullName>
    </recommendedName>
</protein>
<feature type="non-terminal residue" evidence="1">
    <location>
        <position position="1"/>
    </location>
</feature>
<gene>
    <name evidence="1" type="ORF">S01H1_77190</name>
</gene>